<dbReference type="STRING" id="77586.A0A0D9XCA2"/>
<dbReference type="EnsemblPlants" id="LPERR09G03360.1">
    <property type="protein sequence ID" value="LPERR09G03360.1"/>
    <property type="gene ID" value="LPERR09G03360"/>
</dbReference>
<evidence type="ECO:0000313" key="1">
    <source>
        <dbReference type="EnsemblPlants" id="LPERR09G03360.1"/>
    </source>
</evidence>
<dbReference type="HOGENOM" id="CLU_2375896_0_0_1"/>
<proteinExistence type="predicted"/>
<sequence length="95" mass="10955">MWLILRQWGNHISRTRLQEMDKDDLFNDKANDFKKSTGPKSFAIATDNFSDDHKLGEEGFGSVYRGIMRDLNIEIVVKRVSKTSKQGMKEFASEV</sequence>
<reference evidence="1" key="3">
    <citation type="submission" date="2015-04" db="UniProtKB">
        <authorList>
            <consortium name="EnsemblPlants"/>
        </authorList>
    </citation>
    <scope>IDENTIFICATION</scope>
</reference>
<dbReference type="Gene3D" id="3.30.200.20">
    <property type="entry name" value="Phosphorylase Kinase, domain 1"/>
    <property type="match status" value="1"/>
</dbReference>
<dbReference type="PANTHER" id="PTHR27006">
    <property type="entry name" value="PROMASTIGOTE SURFACE ANTIGEN PROTEIN PSA"/>
    <property type="match status" value="1"/>
</dbReference>
<dbReference type="SUPFAM" id="SSF56112">
    <property type="entry name" value="Protein kinase-like (PK-like)"/>
    <property type="match status" value="1"/>
</dbReference>
<protein>
    <recommendedName>
        <fullName evidence="3">Protein kinase domain-containing protein</fullName>
    </recommendedName>
</protein>
<accession>A0A0D9XCA2</accession>
<organism evidence="1 2">
    <name type="scientific">Leersia perrieri</name>
    <dbReference type="NCBI Taxonomy" id="77586"/>
    <lineage>
        <taxon>Eukaryota</taxon>
        <taxon>Viridiplantae</taxon>
        <taxon>Streptophyta</taxon>
        <taxon>Embryophyta</taxon>
        <taxon>Tracheophyta</taxon>
        <taxon>Spermatophyta</taxon>
        <taxon>Magnoliopsida</taxon>
        <taxon>Liliopsida</taxon>
        <taxon>Poales</taxon>
        <taxon>Poaceae</taxon>
        <taxon>BOP clade</taxon>
        <taxon>Oryzoideae</taxon>
        <taxon>Oryzeae</taxon>
        <taxon>Oryzinae</taxon>
        <taxon>Leersia</taxon>
    </lineage>
</organism>
<dbReference type="Proteomes" id="UP000032180">
    <property type="component" value="Chromosome 9"/>
</dbReference>
<keyword evidence="2" id="KW-1185">Reference proteome</keyword>
<dbReference type="PANTHER" id="PTHR27006:SF607">
    <property type="entry name" value="PROTEIN KINASE DOMAIN-CONTAINING PROTEIN"/>
    <property type="match status" value="1"/>
</dbReference>
<reference evidence="2" key="2">
    <citation type="submission" date="2013-12" db="EMBL/GenBank/DDBJ databases">
        <authorList>
            <person name="Yu Y."/>
            <person name="Lee S."/>
            <person name="de Baynast K."/>
            <person name="Wissotski M."/>
            <person name="Liu L."/>
            <person name="Talag J."/>
            <person name="Goicoechea J."/>
            <person name="Angelova A."/>
            <person name="Jetty R."/>
            <person name="Kudrna D."/>
            <person name="Golser W."/>
            <person name="Rivera L."/>
            <person name="Zhang J."/>
            <person name="Wing R."/>
        </authorList>
    </citation>
    <scope>NUCLEOTIDE SEQUENCE</scope>
</reference>
<reference evidence="1 2" key="1">
    <citation type="submission" date="2012-08" db="EMBL/GenBank/DDBJ databases">
        <title>Oryza genome evolution.</title>
        <authorList>
            <person name="Wing R.A."/>
        </authorList>
    </citation>
    <scope>NUCLEOTIDE SEQUENCE</scope>
</reference>
<name>A0A0D9XCA2_9ORYZ</name>
<evidence type="ECO:0000313" key="2">
    <source>
        <dbReference type="Proteomes" id="UP000032180"/>
    </source>
</evidence>
<dbReference type="InterPro" id="IPR011009">
    <property type="entry name" value="Kinase-like_dom_sf"/>
</dbReference>
<dbReference type="Gramene" id="LPERR09G03360.1">
    <property type="protein sequence ID" value="LPERR09G03360.1"/>
    <property type="gene ID" value="LPERR09G03360"/>
</dbReference>
<dbReference type="AlphaFoldDB" id="A0A0D9XCA2"/>
<evidence type="ECO:0008006" key="3">
    <source>
        <dbReference type="Google" id="ProtNLM"/>
    </source>
</evidence>